<feature type="compositionally biased region" description="Acidic residues" evidence="1">
    <location>
        <begin position="311"/>
        <end position="327"/>
    </location>
</feature>
<feature type="compositionally biased region" description="Low complexity" evidence="1">
    <location>
        <begin position="194"/>
        <end position="210"/>
    </location>
</feature>
<keyword evidence="6" id="KW-1185">Reference proteome</keyword>
<accession>A0A918XAI6</accession>
<evidence type="ECO:0000259" key="4">
    <source>
        <dbReference type="Pfam" id="PF08341"/>
    </source>
</evidence>
<feature type="region of interest" description="Disordered" evidence="1">
    <location>
        <begin position="285"/>
        <end position="349"/>
    </location>
</feature>
<evidence type="ECO:0000313" key="5">
    <source>
        <dbReference type="EMBL" id="GHD22198.1"/>
    </source>
</evidence>
<feature type="signal peptide" evidence="3">
    <location>
        <begin position="1"/>
        <end position="26"/>
    </location>
</feature>
<dbReference type="Proteomes" id="UP000654947">
    <property type="component" value="Unassembled WGS sequence"/>
</dbReference>
<keyword evidence="2" id="KW-1133">Transmembrane helix</keyword>
<keyword evidence="2" id="KW-0812">Transmembrane</keyword>
<reference evidence="5 6" key="1">
    <citation type="journal article" date="2014" name="Int. J. Syst. Evol. Microbiol.">
        <title>Complete genome sequence of Corynebacterium casei LMG S-19264T (=DSM 44701T), isolated from a smear-ripened cheese.</title>
        <authorList>
            <consortium name="US DOE Joint Genome Institute (JGI-PGF)"/>
            <person name="Walter F."/>
            <person name="Albersmeier A."/>
            <person name="Kalinowski J."/>
            <person name="Ruckert C."/>
        </authorList>
    </citation>
    <scope>NUCLEOTIDE SEQUENCE [LARGE SCALE GENOMIC DNA]</scope>
    <source>
        <strain evidence="5 6">KCTC 19473</strain>
    </source>
</reference>
<dbReference type="AlphaFoldDB" id="A0A918XAI6"/>
<dbReference type="NCBIfam" id="TIGR03934">
    <property type="entry name" value="TQXA_dom"/>
    <property type="match status" value="1"/>
</dbReference>
<dbReference type="RefSeq" id="WP_193517688.1">
    <property type="nucleotide sequence ID" value="NZ_BMXL01000006.1"/>
</dbReference>
<gene>
    <name evidence="5" type="ORF">GCM10007147_16210</name>
</gene>
<dbReference type="InterPro" id="IPR023849">
    <property type="entry name" value="TQXA_dom"/>
</dbReference>
<evidence type="ECO:0000256" key="3">
    <source>
        <dbReference type="SAM" id="SignalP"/>
    </source>
</evidence>
<evidence type="ECO:0000256" key="1">
    <source>
        <dbReference type="SAM" id="MobiDB-lite"/>
    </source>
</evidence>
<keyword evidence="2" id="KW-0472">Membrane</keyword>
<keyword evidence="3" id="KW-0732">Signal</keyword>
<evidence type="ECO:0000256" key="2">
    <source>
        <dbReference type="SAM" id="Phobius"/>
    </source>
</evidence>
<protein>
    <recommendedName>
        <fullName evidence="4">Thioester domain-containing protein</fullName>
    </recommendedName>
</protein>
<organism evidence="5 6">
    <name type="scientific">Nocardiopsis kunsanensis</name>
    <dbReference type="NCBI Taxonomy" id="141693"/>
    <lineage>
        <taxon>Bacteria</taxon>
        <taxon>Bacillati</taxon>
        <taxon>Actinomycetota</taxon>
        <taxon>Actinomycetes</taxon>
        <taxon>Streptosporangiales</taxon>
        <taxon>Nocardiopsidaceae</taxon>
        <taxon>Nocardiopsis</taxon>
    </lineage>
</organism>
<feature type="region of interest" description="Disordered" evidence="1">
    <location>
        <begin position="175"/>
        <end position="214"/>
    </location>
</feature>
<feature type="transmembrane region" description="Helical" evidence="2">
    <location>
        <begin position="356"/>
        <end position="377"/>
    </location>
</feature>
<name>A0A918XAI6_9ACTN</name>
<dbReference type="InterPro" id="IPR013552">
    <property type="entry name" value="Thioester_dom"/>
</dbReference>
<feature type="domain" description="Thioester" evidence="4">
    <location>
        <begin position="86"/>
        <end position="175"/>
    </location>
</feature>
<sequence>MTGILRRCAALLSTAALGAAMTSAPAASEDFSRVNGTPVHGVPAVLASGEEEPTALYGLRVGEHGSVHAYAASTDHEVQANSAYVESGWSGVEGWSGTDEETDPSHRANWVVSNSYPNVPLPELAQEVGHPDLDEAQAVAATQTALWRVLDGVELSPEANDPAVIDLHDHLVEHSAGSETGEPASSVEVDPPHLELSSPEEPLGPLELSSTGDGPLALSLRGAPESWLVDADGQQLGPVHDGDEVYLDVAPDVSSGVATLHVRGDGVPLPEGQLFTGRDGVSTAPLVTAEPGTATSTATATLTWYPHEDTPSGDEEEPEPPADETPEPDTGGEAREPETETEETASGNHLATTGTWLSGLLVIAGALLVSGLLILVLGRKRRG</sequence>
<feature type="chain" id="PRO_5037827271" description="Thioester domain-containing protein" evidence="3">
    <location>
        <begin position="27"/>
        <end position="383"/>
    </location>
</feature>
<comment type="caution">
    <text evidence="5">The sequence shown here is derived from an EMBL/GenBank/DDBJ whole genome shotgun (WGS) entry which is preliminary data.</text>
</comment>
<dbReference type="EMBL" id="BMXL01000006">
    <property type="protein sequence ID" value="GHD22198.1"/>
    <property type="molecule type" value="Genomic_DNA"/>
</dbReference>
<feature type="compositionally biased region" description="Low complexity" evidence="1">
    <location>
        <begin position="288"/>
        <end position="303"/>
    </location>
</feature>
<dbReference type="Pfam" id="PF08341">
    <property type="entry name" value="TED"/>
    <property type="match status" value="1"/>
</dbReference>
<evidence type="ECO:0000313" key="6">
    <source>
        <dbReference type="Proteomes" id="UP000654947"/>
    </source>
</evidence>
<proteinExistence type="predicted"/>